<keyword evidence="2" id="KW-1133">Transmembrane helix</keyword>
<feature type="transmembrane region" description="Helical" evidence="2">
    <location>
        <begin position="91"/>
        <end position="114"/>
    </location>
</feature>
<name>A0A9D1MY27_9BACT</name>
<comment type="caution">
    <text evidence="3">The sequence shown here is derived from an EMBL/GenBank/DDBJ whole genome shotgun (WGS) entry which is preliminary data.</text>
</comment>
<feature type="transmembrane region" description="Helical" evidence="2">
    <location>
        <begin position="174"/>
        <end position="205"/>
    </location>
</feature>
<evidence type="ECO:0000313" key="4">
    <source>
        <dbReference type="Proteomes" id="UP000886852"/>
    </source>
</evidence>
<feature type="compositionally biased region" description="Basic and acidic residues" evidence="1">
    <location>
        <begin position="327"/>
        <end position="336"/>
    </location>
</feature>
<feature type="compositionally biased region" description="Low complexity" evidence="1">
    <location>
        <begin position="304"/>
        <end position="316"/>
    </location>
</feature>
<accession>A0A9D1MY27</accession>
<protein>
    <submittedName>
        <fullName evidence="3">Uncharacterized protein</fullName>
    </submittedName>
</protein>
<evidence type="ECO:0000256" key="2">
    <source>
        <dbReference type="SAM" id="Phobius"/>
    </source>
</evidence>
<sequence length="336" mass="37359">MAKRKGIVEKALLGTPKEKDFTSADLPANRVKLLGYLLRNRLRVLYCNHLLTALFFLPLIAWAILSMNYLNEVFTQGDTLQQMSNLPYATAVVYGTAIPLWIVAFVGMAGGLYVTRRYCWGLPVNLRTHFSQGLKQSAKQFSLLGLVFGAAYALVMFCLRWLSLYAQLNGADMLTAMGAACLAVLSLVFCGVTMFALCMSSLYNVSFGRLYINSFKLFFKTFWLSAALLIAGLLPSLALFCVPLVFTQLVGYCLVFVVQPGWAMLLWTLCCHSAFDKYVNAKDYPDYYGKGLKYGKLEPVAPLQQAEQPQAEQPSAGHASADEVETDFEKPSEEEQ</sequence>
<organism evidence="3 4">
    <name type="scientific">Candidatus Fimimonas merdipullorum</name>
    <dbReference type="NCBI Taxonomy" id="2840822"/>
    <lineage>
        <taxon>Bacteria</taxon>
        <taxon>Pseudomonadati</taxon>
        <taxon>Myxococcota</taxon>
        <taxon>Myxococcia</taxon>
        <taxon>Myxococcales</taxon>
        <taxon>Cystobacterineae</taxon>
        <taxon>Myxococcaceae</taxon>
        <taxon>Myxococcaceae incertae sedis</taxon>
        <taxon>Candidatus Fimimonas</taxon>
    </lineage>
</organism>
<keyword evidence="2" id="KW-0812">Transmembrane</keyword>
<dbReference type="EMBL" id="DVOC01000075">
    <property type="protein sequence ID" value="HIU91235.1"/>
    <property type="molecule type" value="Genomic_DNA"/>
</dbReference>
<reference evidence="3" key="2">
    <citation type="journal article" date="2021" name="PeerJ">
        <title>Extensive microbial diversity within the chicken gut microbiome revealed by metagenomics and culture.</title>
        <authorList>
            <person name="Gilroy R."/>
            <person name="Ravi A."/>
            <person name="Getino M."/>
            <person name="Pursley I."/>
            <person name="Horton D.L."/>
            <person name="Alikhan N.F."/>
            <person name="Baker D."/>
            <person name="Gharbi K."/>
            <person name="Hall N."/>
            <person name="Watson M."/>
            <person name="Adriaenssens E.M."/>
            <person name="Foster-Nyarko E."/>
            <person name="Jarju S."/>
            <person name="Secka A."/>
            <person name="Antonio M."/>
            <person name="Oren A."/>
            <person name="Chaudhuri R.R."/>
            <person name="La Ragione R."/>
            <person name="Hildebrand F."/>
            <person name="Pallen M.J."/>
        </authorList>
    </citation>
    <scope>NUCLEOTIDE SEQUENCE</scope>
    <source>
        <strain evidence="3">ChiHjej12B11-7776</strain>
    </source>
</reference>
<reference evidence="3" key="1">
    <citation type="submission" date="2020-10" db="EMBL/GenBank/DDBJ databases">
        <authorList>
            <person name="Gilroy R."/>
        </authorList>
    </citation>
    <scope>NUCLEOTIDE SEQUENCE</scope>
    <source>
        <strain evidence="3">ChiHjej12B11-7776</strain>
    </source>
</reference>
<feature type="transmembrane region" description="Helical" evidence="2">
    <location>
        <begin position="141"/>
        <end position="162"/>
    </location>
</feature>
<dbReference type="Proteomes" id="UP000886852">
    <property type="component" value="Unassembled WGS sequence"/>
</dbReference>
<evidence type="ECO:0000313" key="3">
    <source>
        <dbReference type="EMBL" id="HIU91235.1"/>
    </source>
</evidence>
<evidence type="ECO:0000256" key="1">
    <source>
        <dbReference type="SAM" id="MobiDB-lite"/>
    </source>
</evidence>
<gene>
    <name evidence="3" type="ORF">IAC72_04425</name>
</gene>
<keyword evidence="2" id="KW-0472">Membrane</keyword>
<proteinExistence type="predicted"/>
<feature type="transmembrane region" description="Helical" evidence="2">
    <location>
        <begin position="249"/>
        <end position="270"/>
    </location>
</feature>
<feature type="transmembrane region" description="Helical" evidence="2">
    <location>
        <begin position="44"/>
        <end position="65"/>
    </location>
</feature>
<dbReference type="AlphaFoldDB" id="A0A9D1MY27"/>
<feature type="transmembrane region" description="Helical" evidence="2">
    <location>
        <begin position="217"/>
        <end position="237"/>
    </location>
</feature>
<feature type="region of interest" description="Disordered" evidence="1">
    <location>
        <begin position="304"/>
        <end position="336"/>
    </location>
</feature>